<dbReference type="GO" id="GO:0003964">
    <property type="term" value="F:RNA-directed DNA polymerase activity"/>
    <property type="evidence" value="ECO:0007669"/>
    <property type="project" value="UniProtKB-KW"/>
</dbReference>
<dbReference type="CDD" id="cd01647">
    <property type="entry name" value="RT_LTR"/>
    <property type="match status" value="1"/>
</dbReference>
<gene>
    <name evidence="2" type="ORF">MA16_Dca028074</name>
</gene>
<keyword evidence="3" id="KW-1185">Reference proteome</keyword>
<dbReference type="EMBL" id="KZ505520">
    <property type="protein sequence ID" value="PKU59326.1"/>
    <property type="molecule type" value="Genomic_DNA"/>
</dbReference>
<accession>A0A2I0V7F4</accession>
<reference evidence="2 3" key="2">
    <citation type="journal article" date="2017" name="Nature">
        <title>The Apostasia genome and the evolution of orchids.</title>
        <authorList>
            <person name="Zhang G.Q."/>
            <person name="Liu K.W."/>
            <person name="Li Z."/>
            <person name="Lohaus R."/>
            <person name="Hsiao Y.Y."/>
            <person name="Niu S.C."/>
            <person name="Wang J.Y."/>
            <person name="Lin Y.C."/>
            <person name="Xu Q."/>
            <person name="Chen L.J."/>
            <person name="Yoshida K."/>
            <person name="Fujiwara S."/>
            <person name="Wang Z.W."/>
            <person name="Zhang Y.Q."/>
            <person name="Mitsuda N."/>
            <person name="Wang M."/>
            <person name="Liu G.H."/>
            <person name="Pecoraro L."/>
            <person name="Huang H.X."/>
            <person name="Xiao X.J."/>
            <person name="Lin M."/>
            <person name="Wu X.Y."/>
            <person name="Wu W.L."/>
            <person name="Chen Y.Y."/>
            <person name="Chang S.B."/>
            <person name="Sakamoto S."/>
            <person name="Ohme-Takagi M."/>
            <person name="Yagi M."/>
            <person name="Zeng S.J."/>
            <person name="Shen C.Y."/>
            <person name="Yeh C.M."/>
            <person name="Luo Y.B."/>
            <person name="Tsai W.C."/>
            <person name="Van de Peer Y."/>
            <person name="Liu Z.J."/>
        </authorList>
    </citation>
    <scope>NUCLEOTIDE SEQUENCE [LARGE SCALE GENOMIC DNA]</scope>
    <source>
        <tissue evidence="2">The whole plant</tissue>
    </source>
</reference>
<dbReference type="InterPro" id="IPR053134">
    <property type="entry name" value="RNA-dir_DNA_polymerase"/>
</dbReference>
<dbReference type="InterPro" id="IPR043502">
    <property type="entry name" value="DNA/RNA_pol_sf"/>
</dbReference>
<dbReference type="Pfam" id="PF00078">
    <property type="entry name" value="RVT_1"/>
    <property type="match status" value="1"/>
</dbReference>
<dbReference type="FunFam" id="3.30.70.270:FF:000003">
    <property type="entry name" value="Transposon Ty3-G Gag-Pol polyprotein"/>
    <property type="match status" value="1"/>
</dbReference>
<dbReference type="PANTHER" id="PTHR24559:SF444">
    <property type="entry name" value="REVERSE TRANSCRIPTASE DOMAIN-CONTAINING PROTEIN"/>
    <property type="match status" value="1"/>
</dbReference>
<evidence type="ECO:0000313" key="3">
    <source>
        <dbReference type="Proteomes" id="UP000233837"/>
    </source>
</evidence>
<organism evidence="2 3">
    <name type="scientific">Dendrobium catenatum</name>
    <dbReference type="NCBI Taxonomy" id="906689"/>
    <lineage>
        <taxon>Eukaryota</taxon>
        <taxon>Viridiplantae</taxon>
        <taxon>Streptophyta</taxon>
        <taxon>Embryophyta</taxon>
        <taxon>Tracheophyta</taxon>
        <taxon>Spermatophyta</taxon>
        <taxon>Magnoliopsida</taxon>
        <taxon>Liliopsida</taxon>
        <taxon>Asparagales</taxon>
        <taxon>Orchidaceae</taxon>
        <taxon>Epidendroideae</taxon>
        <taxon>Malaxideae</taxon>
        <taxon>Dendrobiinae</taxon>
        <taxon>Dendrobium</taxon>
    </lineage>
</organism>
<feature type="domain" description="Reverse transcriptase" evidence="1">
    <location>
        <begin position="2"/>
        <end position="103"/>
    </location>
</feature>
<dbReference type="InterPro" id="IPR043128">
    <property type="entry name" value="Rev_trsase/Diguanyl_cyclase"/>
</dbReference>
<dbReference type="InterPro" id="IPR000477">
    <property type="entry name" value="RT_dom"/>
</dbReference>
<keyword evidence="2" id="KW-0695">RNA-directed DNA polymerase</keyword>
<protein>
    <submittedName>
        <fullName evidence="2">RNA-directed DNA polymerase</fullName>
    </submittedName>
</protein>
<proteinExistence type="predicted"/>
<evidence type="ECO:0000259" key="1">
    <source>
        <dbReference type="Pfam" id="PF00078"/>
    </source>
</evidence>
<keyword evidence="2" id="KW-0808">Transferase</keyword>
<dbReference type="PANTHER" id="PTHR24559">
    <property type="entry name" value="TRANSPOSON TY3-I GAG-POL POLYPROTEIN"/>
    <property type="match status" value="1"/>
</dbReference>
<dbReference type="Proteomes" id="UP000233837">
    <property type="component" value="Unassembled WGS sequence"/>
</dbReference>
<keyword evidence="2" id="KW-0548">Nucleotidyltransferase</keyword>
<dbReference type="Gene3D" id="3.30.70.270">
    <property type="match status" value="1"/>
</dbReference>
<sequence length="106" mass="12617">MFFKLDLKSGYHQIRMRETDVPKTAFRLTNAPYIFQSLMNRVLKQHLRKFVLIFFDDILVYNKTVEEYLEHLRVVLVLQEHQLKANLKKCSFAQASVEYLGHVVSQ</sequence>
<dbReference type="AlphaFoldDB" id="A0A2I0V7F4"/>
<evidence type="ECO:0000313" key="2">
    <source>
        <dbReference type="EMBL" id="PKU59326.1"/>
    </source>
</evidence>
<name>A0A2I0V7F4_9ASPA</name>
<dbReference type="SUPFAM" id="SSF56672">
    <property type="entry name" value="DNA/RNA polymerases"/>
    <property type="match status" value="1"/>
</dbReference>
<reference evidence="2 3" key="1">
    <citation type="journal article" date="2016" name="Sci. Rep.">
        <title>The Dendrobium catenatum Lindl. genome sequence provides insights into polysaccharide synthase, floral development and adaptive evolution.</title>
        <authorList>
            <person name="Zhang G.Q."/>
            <person name="Xu Q."/>
            <person name="Bian C."/>
            <person name="Tsai W.C."/>
            <person name="Yeh C.M."/>
            <person name="Liu K.W."/>
            <person name="Yoshida K."/>
            <person name="Zhang L.S."/>
            <person name="Chang S.B."/>
            <person name="Chen F."/>
            <person name="Shi Y."/>
            <person name="Su Y.Y."/>
            <person name="Zhang Y.Q."/>
            <person name="Chen L.J."/>
            <person name="Yin Y."/>
            <person name="Lin M."/>
            <person name="Huang H."/>
            <person name="Deng H."/>
            <person name="Wang Z.W."/>
            <person name="Zhu S.L."/>
            <person name="Zhao X."/>
            <person name="Deng C."/>
            <person name="Niu S.C."/>
            <person name="Huang J."/>
            <person name="Wang M."/>
            <person name="Liu G.H."/>
            <person name="Yang H.J."/>
            <person name="Xiao X.J."/>
            <person name="Hsiao Y.Y."/>
            <person name="Wu W.L."/>
            <person name="Chen Y.Y."/>
            <person name="Mitsuda N."/>
            <person name="Ohme-Takagi M."/>
            <person name="Luo Y.B."/>
            <person name="Van de Peer Y."/>
            <person name="Liu Z.J."/>
        </authorList>
    </citation>
    <scope>NUCLEOTIDE SEQUENCE [LARGE SCALE GENOMIC DNA]</scope>
    <source>
        <tissue evidence="2">The whole plant</tissue>
    </source>
</reference>